<feature type="transmembrane region" description="Helical" evidence="5">
    <location>
        <begin position="38"/>
        <end position="59"/>
    </location>
</feature>
<gene>
    <name evidence="6" type="ordered locus">HPL003_13060</name>
</gene>
<evidence type="ECO:0000256" key="1">
    <source>
        <dbReference type="ARBA" id="ARBA00004141"/>
    </source>
</evidence>
<sequence length="64" mass="7163">MSIGFEKAYLMQTSMNLPTSEIIPTYLLVKNLGMLDTVWAILLPGAINVWDLILARTFFKGVSD</sequence>
<evidence type="ECO:0000313" key="7">
    <source>
        <dbReference type="Proteomes" id="UP000005876"/>
    </source>
</evidence>
<comment type="subcellular location">
    <subcellularLocation>
        <location evidence="1">Membrane</location>
        <topology evidence="1">Multi-pass membrane protein</topology>
    </subcellularLocation>
</comment>
<dbReference type="GO" id="GO:0016020">
    <property type="term" value="C:membrane"/>
    <property type="evidence" value="ECO:0007669"/>
    <property type="project" value="UniProtKB-SubCell"/>
</dbReference>
<organism evidence="6 7">
    <name type="scientific">Paenibacillus terrae (strain HPL-003)</name>
    <dbReference type="NCBI Taxonomy" id="985665"/>
    <lineage>
        <taxon>Bacteria</taxon>
        <taxon>Bacillati</taxon>
        <taxon>Bacillota</taxon>
        <taxon>Bacilli</taxon>
        <taxon>Bacillales</taxon>
        <taxon>Paenibacillaceae</taxon>
        <taxon>Paenibacillus</taxon>
    </lineage>
</organism>
<dbReference type="eggNOG" id="COG0395">
    <property type="taxonomic scope" value="Bacteria"/>
</dbReference>
<protein>
    <submittedName>
        <fullName evidence="6">Sugar ABC transporter permease</fullName>
    </submittedName>
</protein>
<dbReference type="HOGENOM" id="CLU_2863671_0_0_9"/>
<dbReference type="Gene3D" id="1.10.3720.10">
    <property type="entry name" value="MetI-like"/>
    <property type="match status" value="1"/>
</dbReference>
<accession>G7VWG4</accession>
<dbReference type="STRING" id="985665.HPL003_13060"/>
<keyword evidence="3 5" id="KW-1133">Transmembrane helix</keyword>
<evidence type="ECO:0000313" key="6">
    <source>
        <dbReference type="EMBL" id="AET59365.1"/>
    </source>
</evidence>
<proteinExistence type="predicted"/>
<dbReference type="InterPro" id="IPR035906">
    <property type="entry name" value="MetI-like_sf"/>
</dbReference>
<evidence type="ECO:0000256" key="3">
    <source>
        <dbReference type="ARBA" id="ARBA00022989"/>
    </source>
</evidence>
<evidence type="ECO:0000256" key="5">
    <source>
        <dbReference type="SAM" id="Phobius"/>
    </source>
</evidence>
<evidence type="ECO:0000256" key="2">
    <source>
        <dbReference type="ARBA" id="ARBA00022692"/>
    </source>
</evidence>
<reference evidence="6 7" key="3">
    <citation type="journal article" date="2012" name="J. Bacteriol.">
        <title>Genome Sequence of Paenibacillus terrae HPL-003, a Xylanase-Producing Bacterium Isolated from Soil Found in Forest Residue.</title>
        <authorList>
            <person name="Shin S.H."/>
            <person name="Kim S."/>
            <person name="Kim J.Y."/>
            <person name="Song H.Y."/>
            <person name="Cho S.J."/>
            <person name="Kim D.R."/>
            <person name="Lee K.I."/>
            <person name="Lim H.K."/>
            <person name="Park N.J."/>
            <person name="Hwang I.T."/>
            <person name="Yang K.S."/>
        </authorList>
    </citation>
    <scope>NUCLEOTIDE SEQUENCE [LARGE SCALE GENOMIC DNA]</scope>
    <source>
        <strain evidence="6 7">HPL-003</strain>
    </source>
</reference>
<dbReference type="Proteomes" id="UP000005876">
    <property type="component" value="Chromosome"/>
</dbReference>
<dbReference type="KEGG" id="pta:HPL003_13060"/>
<reference key="2">
    <citation type="submission" date="2011-11" db="EMBL/GenBank/DDBJ databases">
        <authorList>
            <person name="Shin S.H."/>
            <person name="Kim S."/>
            <person name="Kim J.Y."/>
        </authorList>
    </citation>
    <scope>NUCLEOTIDE SEQUENCE</scope>
    <source>
        <strain>HPL-003</strain>
    </source>
</reference>
<evidence type="ECO:0000256" key="4">
    <source>
        <dbReference type="ARBA" id="ARBA00023136"/>
    </source>
</evidence>
<keyword evidence="2 5" id="KW-0812">Transmembrane</keyword>
<keyword evidence="4 5" id="KW-0472">Membrane</keyword>
<name>G7VWG4_PAETH</name>
<reference evidence="7" key="1">
    <citation type="submission" date="2011-11" db="EMBL/GenBank/DDBJ databases">
        <title>Complete sequence of Paenibacillus terrae HPL-003.</title>
        <authorList>
            <person name="Shin S.H."/>
            <person name="Kim S."/>
            <person name="Kim J.Y."/>
        </authorList>
    </citation>
    <scope>NUCLEOTIDE SEQUENCE [LARGE SCALE GENOMIC DNA]</scope>
    <source>
        <strain evidence="7">HPL-003</strain>
    </source>
</reference>
<dbReference type="AlphaFoldDB" id="G7VWG4"/>
<dbReference type="EMBL" id="CP003107">
    <property type="protein sequence ID" value="AET59365.1"/>
    <property type="molecule type" value="Genomic_DNA"/>
</dbReference>